<proteinExistence type="predicted"/>
<gene>
    <name evidence="1" type="ORF">HOLleu_19785</name>
</gene>
<dbReference type="EMBL" id="JAIZAY010000009">
    <property type="protein sequence ID" value="KAJ8035950.1"/>
    <property type="molecule type" value="Genomic_DNA"/>
</dbReference>
<evidence type="ECO:0000313" key="2">
    <source>
        <dbReference type="Proteomes" id="UP001152320"/>
    </source>
</evidence>
<reference evidence="1" key="1">
    <citation type="submission" date="2021-10" db="EMBL/GenBank/DDBJ databases">
        <title>Tropical sea cucumber genome reveals ecological adaptation and Cuvierian tubules defense mechanism.</title>
        <authorList>
            <person name="Chen T."/>
        </authorList>
    </citation>
    <scope>NUCLEOTIDE SEQUENCE</scope>
    <source>
        <strain evidence="1">Nanhai2018</strain>
        <tissue evidence="1">Muscle</tissue>
    </source>
</reference>
<dbReference type="AlphaFoldDB" id="A0A9Q1C035"/>
<protein>
    <submittedName>
        <fullName evidence="1">Uncharacterized protein</fullName>
    </submittedName>
</protein>
<organism evidence="1 2">
    <name type="scientific">Holothuria leucospilota</name>
    <name type="common">Black long sea cucumber</name>
    <name type="synonym">Mertensiothuria leucospilota</name>
    <dbReference type="NCBI Taxonomy" id="206669"/>
    <lineage>
        <taxon>Eukaryota</taxon>
        <taxon>Metazoa</taxon>
        <taxon>Echinodermata</taxon>
        <taxon>Eleutherozoa</taxon>
        <taxon>Echinozoa</taxon>
        <taxon>Holothuroidea</taxon>
        <taxon>Aspidochirotacea</taxon>
        <taxon>Aspidochirotida</taxon>
        <taxon>Holothuriidae</taxon>
        <taxon>Holothuria</taxon>
    </lineage>
</organism>
<dbReference type="Proteomes" id="UP001152320">
    <property type="component" value="Chromosome 9"/>
</dbReference>
<accession>A0A9Q1C035</accession>
<keyword evidence="2" id="KW-1185">Reference proteome</keyword>
<evidence type="ECO:0000313" key="1">
    <source>
        <dbReference type="EMBL" id="KAJ8035950.1"/>
    </source>
</evidence>
<sequence>MTPDYLTEFIVFYRPALVMRSSFQDLLQTSSSATNTYGQRVFFFQFLPRSLEPYGHISILRLLISSKTILNVTCLK</sequence>
<comment type="caution">
    <text evidence="1">The sequence shown here is derived from an EMBL/GenBank/DDBJ whole genome shotgun (WGS) entry which is preliminary data.</text>
</comment>
<name>A0A9Q1C035_HOLLE</name>